<protein>
    <submittedName>
        <fullName evidence="3">Extensin family protein</fullName>
    </submittedName>
</protein>
<keyword evidence="4" id="KW-1185">Reference proteome</keyword>
<feature type="chain" id="PRO_5043758707" evidence="2">
    <location>
        <begin position="24"/>
        <end position="390"/>
    </location>
</feature>
<keyword evidence="2" id="KW-0732">Signal</keyword>
<feature type="signal peptide" evidence="2">
    <location>
        <begin position="1"/>
        <end position="23"/>
    </location>
</feature>
<feature type="compositionally biased region" description="Basic residues" evidence="1">
    <location>
        <begin position="56"/>
        <end position="66"/>
    </location>
</feature>
<dbReference type="EMBL" id="QZXA01000005">
    <property type="protein sequence ID" value="RJT33763.1"/>
    <property type="molecule type" value="Genomic_DNA"/>
</dbReference>
<gene>
    <name evidence="3" type="ORF">D3242_14555</name>
</gene>
<feature type="compositionally biased region" description="Low complexity" evidence="1">
    <location>
        <begin position="102"/>
        <end position="111"/>
    </location>
</feature>
<feature type="region of interest" description="Disordered" evidence="1">
    <location>
        <begin position="32"/>
        <end position="214"/>
    </location>
</feature>
<organism evidence="3 4">
    <name type="scientific">Mesorhizobium jarvisii</name>
    <dbReference type="NCBI Taxonomy" id="1777867"/>
    <lineage>
        <taxon>Bacteria</taxon>
        <taxon>Pseudomonadati</taxon>
        <taxon>Pseudomonadota</taxon>
        <taxon>Alphaproteobacteria</taxon>
        <taxon>Hyphomicrobiales</taxon>
        <taxon>Phyllobacteriaceae</taxon>
        <taxon>Mesorhizobium</taxon>
    </lineage>
</organism>
<dbReference type="Proteomes" id="UP000275530">
    <property type="component" value="Unassembled WGS sequence"/>
</dbReference>
<reference evidence="3 4" key="1">
    <citation type="submission" date="2018-09" db="EMBL/GenBank/DDBJ databases">
        <title>Mesorhizobium carmichaelinearum sp. nov. isolated from Carmichaelinea spp. root nodules in New Zealand.</title>
        <authorList>
            <person name="De Meyer S.E."/>
        </authorList>
    </citation>
    <scope>NUCLEOTIDE SEQUENCE [LARGE SCALE GENOMIC DNA]</scope>
    <source>
        <strain evidence="3 4">LMG 28313</strain>
    </source>
</reference>
<comment type="caution">
    <text evidence="3">The sequence shown here is derived from an EMBL/GenBank/DDBJ whole genome shotgun (WGS) entry which is preliminary data.</text>
</comment>
<evidence type="ECO:0000256" key="2">
    <source>
        <dbReference type="SAM" id="SignalP"/>
    </source>
</evidence>
<sequence length="390" mass="41874">MATLSFSRLCTLALPLAAAVLLAAPADARHRHRHYQPLSPRMDQSLTQRLDQPLRPKSKHRGRSRGKQQIAPKQTPQETQEQQASPAQVPVPEPRPTDAPKADAAPAQGQKTEVPRAPDASNQLNEEKSRQAKQAHTEPSAPEPSSREPSTESEPEPPAEVPIPTQRPETTEPEVGPPAVAPQPPPKPADAGDEKMLPDPRSADRPGEKMPAEEVACRDRLKALGVEFEEHSAESNPEIGCSIPYPLVLKSLGKSIAIAPGTELNCPMAEAAARFAADVIQPAAKTEFGADLKSIGQASAFVCRPRHGTRKLSEHAFGNALDIASFTLSDGRKVEVGPTPPEKDAKFLNAVRKAACGPFKTVLGPGADADHALHFHLDLEPRRHGGTFCQ</sequence>
<accession>A0A6M7TDT8</accession>
<feature type="compositionally biased region" description="Basic and acidic residues" evidence="1">
    <location>
        <begin position="190"/>
        <end position="214"/>
    </location>
</feature>
<dbReference type="Pfam" id="PF06904">
    <property type="entry name" value="Extensin-like_C"/>
    <property type="match status" value="1"/>
</dbReference>
<evidence type="ECO:0000256" key="1">
    <source>
        <dbReference type="SAM" id="MobiDB-lite"/>
    </source>
</evidence>
<feature type="compositionally biased region" description="Pro residues" evidence="1">
    <location>
        <begin position="175"/>
        <end position="188"/>
    </location>
</feature>
<dbReference type="AlphaFoldDB" id="A0A6M7TDT8"/>
<proteinExistence type="predicted"/>
<dbReference type="InterPro" id="IPR009683">
    <property type="entry name" value="Extensin-like_C"/>
</dbReference>
<evidence type="ECO:0000313" key="3">
    <source>
        <dbReference type="EMBL" id="RJT33763.1"/>
    </source>
</evidence>
<feature type="compositionally biased region" description="Low complexity" evidence="1">
    <location>
        <begin position="74"/>
        <end position="88"/>
    </location>
</feature>
<name>A0A6M7TDT8_9HYPH</name>
<evidence type="ECO:0000313" key="4">
    <source>
        <dbReference type="Proteomes" id="UP000275530"/>
    </source>
</evidence>